<proteinExistence type="predicted"/>
<dbReference type="InterPro" id="IPR003593">
    <property type="entry name" value="AAA+_ATPase"/>
</dbReference>
<keyword evidence="2 4" id="KW-0067">ATP-binding</keyword>
<evidence type="ECO:0000256" key="1">
    <source>
        <dbReference type="ARBA" id="ARBA00022741"/>
    </source>
</evidence>
<feature type="domain" description="ABC transporter" evidence="3">
    <location>
        <begin position="4"/>
        <end position="246"/>
    </location>
</feature>
<dbReference type="PROSITE" id="PS50893">
    <property type="entry name" value="ABC_TRANSPORTER_2"/>
    <property type="match status" value="1"/>
</dbReference>
<dbReference type="Gene3D" id="3.40.50.300">
    <property type="entry name" value="P-loop containing nucleotide triphosphate hydrolases"/>
    <property type="match status" value="1"/>
</dbReference>
<protein>
    <submittedName>
        <fullName evidence="4">Sugar ABC transporter ATP-binding protein</fullName>
    </submittedName>
</protein>
<evidence type="ECO:0000313" key="4">
    <source>
        <dbReference type="EMBL" id="MXY34742.1"/>
    </source>
</evidence>
<organism evidence="4">
    <name type="scientific">Boseongicola sp. SB0664_bin_43</name>
    <dbReference type="NCBI Taxonomy" id="2604844"/>
    <lineage>
        <taxon>Bacteria</taxon>
        <taxon>Pseudomonadati</taxon>
        <taxon>Pseudomonadota</taxon>
        <taxon>Alphaproteobacteria</taxon>
        <taxon>Rhodobacterales</taxon>
        <taxon>Paracoccaceae</taxon>
        <taxon>Boseongicola</taxon>
    </lineage>
</organism>
<dbReference type="PANTHER" id="PTHR43790">
    <property type="entry name" value="CARBOHYDRATE TRANSPORT ATP-BINDING PROTEIN MG119-RELATED"/>
    <property type="match status" value="1"/>
</dbReference>
<reference evidence="4" key="1">
    <citation type="submission" date="2019-09" db="EMBL/GenBank/DDBJ databases">
        <title>Characterisation of the sponge microbiome using genome-centric metagenomics.</title>
        <authorList>
            <person name="Engelberts J.P."/>
            <person name="Robbins S.J."/>
            <person name="De Goeij J.M."/>
            <person name="Aranda M."/>
            <person name="Bell S.C."/>
            <person name="Webster N.S."/>
        </authorList>
    </citation>
    <scope>NUCLEOTIDE SEQUENCE</scope>
    <source>
        <strain evidence="4">SB0664_bin_43</strain>
    </source>
</reference>
<dbReference type="Pfam" id="PF00005">
    <property type="entry name" value="ABC_tran"/>
    <property type="match status" value="1"/>
</dbReference>
<dbReference type="GO" id="GO:0005524">
    <property type="term" value="F:ATP binding"/>
    <property type="evidence" value="ECO:0007669"/>
    <property type="project" value="UniProtKB-KW"/>
</dbReference>
<dbReference type="InterPro" id="IPR050107">
    <property type="entry name" value="ABC_carbohydrate_import_ATPase"/>
</dbReference>
<sequence>MSILELSGVEKSFGAVQVLHGVDLNVDAGEVLGLVGDNGAGKSTLMKSITGVYSTDKGNISFDGTDVTRLDPGERREMGIEMIYQDLALAAQQDVANNIFLGREPTKRMLGFIPSFVDKRRIDRQAQEMLDRLGVHVPSVHIPVGMLSGGQQQTIAIARALTFKPKLVIMDEPTAALAVREVESVLRLIEQMRAEGIATILISHRLNDVFEACGRIVVLRRGNVIADLRRDETDMAEVVSYIVGAHG</sequence>
<gene>
    <name evidence="4" type="ORF">F4Y60_11780</name>
</gene>
<dbReference type="AlphaFoldDB" id="A0A6B0Y3S3"/>
<dbReference type="PANTHER" id="PTHR43790:SF8">
    <property type="entry name" value="SUGAR ABC TRANSPORTER ATP-BINDING PROTEIN"/>
    <property type="match status" value="1"/>
</dbReference>
<evidence type="ECO:0000259" key="3">
    <source>
        <dbReference type="PROSITE" id="PS50893"/>
    </source>
</evidence>
<keyword evidence="1" id="KW-0547">Nucleotide-binding</keyword>
<dbReference type="CDD" id="cd03216">
    <property type="entry name" value="ABC_Carb_Monos_I"/>
    <property type="match status" value="1"/>
</dbReference>
<accession>A0A6B0Y3S3</accession>
<comment type="caution">
    <text evidence="4">The sequence shown here is derived from an EMBL/GenBank/DDBJ whole genome shotgun (WGS) entry which is preliminary data.</text>
</comment>
<dbReference type="InterPro" id="IPR027417">
    <property type="entry name" value="P-loop_NTPase"/>
</dbReference>
<evidence type="ECO:0000256" key="2">
    <source>
        <dbReference type="ARBA" id="ARBA00022840"/>
    </source>
</evidence>
<name>A0A6B0Y3S3_9RHOB</name>
<dbReference type="EMBL" id="VXRY01000480">
    <property type="protein sequence ID" value="MXY34742.1"/>
    <property type="molecule type" value="Genomic_DNA"/>
</dbReference>
<dbReference type="GO" id="GO:0016887">
    <property type="term" value="F:ATP hydrolysis activity"/>
    <property type="evidence" value="ECO:0007669"/>
    <property type="project" value="InterPro"/>
</dbReference>
<dbReference type="SUPFAM" id="SSF52540">
    <property type="entry name" value="P-loop containing nucleoside triphosphate hydrolases"/>
    <property type="match status" value="1"/>
</dbReference>
<dbReference type="SMART" id="SM00382">
    <property type="entry name" value="AAA"/>
    <property type="match status" value="1"/>
</dbReference>
<dbReference type="InterPro" id="IPR003439">
    <property type="entry name" value="ABC_transporter-like_ATP-bd"/>
</dbReference>